<gene>
    <name evidence="1" type="ORF">NEMBOFW57_009908</name>
</gene>
<evidence type="ECO:0000313" key="2">
    <source>
        <dbReference type="Proteomes" id="UP001197093"/>
    </source>
</evidence>
<organism evidence="1 2">
    <name type="scientific">Staphylotrichum longicolle</name>
    <dbReference type="NCBI Taxonomy" id="669026"/>
    <lineage>
        <taxon>Eukaryota</taxon>
        <taxon>Fungi</taxon>
        <taxon>Dikarya</taxon>
        <taxon>Ascomycota</taxon>
        <taxon>Pezizomycotina</taxon>
        <taxon>Sordariomycetes</taxon>
        <taxon>Sordariomycetidae</taxon>
        <taxon>Sordariales</taxon>
        <taxon>Chaetomiaceae</taxon>
        <taxon>Staphylotrichum</taxon>
    </lineage>
</organism>
<evidence type="ECO:0000313" key="1">
    <source>
        <dbReference type="EMBL" id="KAG7285286.1"/>
    </source>
</evidence>
<comment type="caution">
    <text evidence="1">The sequence shown here is derived from an EMBL/GenBank/DDBJ whole genome shotgun (WGS) entry which is preliminary data.</text>
</comment>
<name>A0AAD4HVU8_9PEZI</name>
<dbReference type="AlphaFoldDB" id="A0AAD4HVU8"/>
<dbReference type="EMBL" id="JAHCVI010000005">
    <property type="protein sequence ID" value="KAG7285286.1"/>
    <property type="molecule type" value="Genomic_DNA"/>
</dbReference>
<keyword evidence="2" id="KW-1185">Reference proteome</keyword>
<reference evidence="1" key="1">
    <citation type="submission" date="2023-02" db="EMBL/GenBank/DDBJ databases">
        <authorList>
            <person name="Palmer J.M."/>
        </authorList>
    </citation>
    <scope>NUCLEOTIDE SEQUENCE</scope>
    <source>
        <strain evidence="1">FW57</strain>
    </source>
</reference>
<sequence>MANSSCPGGNSALPSIVTLPIPQNINVMVRTGTNTSNLAMSTCCAPSRVQIVDGCYLWCEVPRRYFNGSSNRDNVMFEMGACIRATNSGSNITNDSVITGWQFNAGARAGPAGMAKQIGLWNFAVMQCCLRVSERTG</sequence>
<proteinExistence type="predicted"/>
<accession>A0AAD4HVU8</accession>
<dbReference type="Proteomes" id="UP001197093">
    <property type="component" value="Unassembled WGS sequence"/>
</dbReference>
<protein>
    <submittedName>
        <fullName evidence="1">Uncharacterized protein</fullName>
    </submittedName>
</protein>